<dbReference type="SUPFAM" id="SSF103481">
    <property type="entry name" value="Multidrug resistance efflux transporter EmrE"/>
    <property type="match status" value="1"/>
</dbReference>
<evidence type="ECO:0000256" key="1">
    <source>
        <dbReference type="SAM" id="Phobius"/>
    </source>
</evidence>
<dbReference type="AlphaFoldDB" id="A0A0A0HMY5"/>
<dbReference type="HOGENOM" id="CLU_033863_3_1_5"/>
<dbReference type="GO" id="GO:0016020">
    <property type="term" value="C:membrane"/>
    <property type="evidence" value="ECO:0007669"/>
    <property type="project" value="InterPro"/>
</dbReference>
<evidence type="ECO:0000313" key="4">
    <source>
        <dbReference type="Proteomes" id="UP000030021"/>
    </source>
</evidence>
<dbReference type="Proteomes" id="UP000030021">
    <property type="component" value="Unassembled WGS sequence"/>
</dbReference>
<feature type="domain" description="EamA" evidence="2">
    <location>
        <begin position="45"/>
        <end position="177"/>
    </location>
</feature>
<accession>A0A0A0HMY5</accession>
<feature type="transmembrane region" description="Helical" evidence="1">
    <location>
        <begin position="310"/>
        <end position="326"/>
    </location>
</feature>
<keyword evidence="1" id="KW-0472">Membrane</keyword>
<dbReference type="Pfam" id="PF00892">
    <property type="entry name" value="EamA"/>
    <property type="match status" value="2"/>
</dbReference>
<evidence type="ECO:0000259" key="2">
    <source>
        <dbReference type="Pfam" id="PF00892"/>
    </source>
</evidence>
<feature type="transmembrane region" description="Helical" evidence="1">
    <location>
        <begin position="284"/>
        <end position="304"/>
    </location>
</feature>
<dbReference type="InterPro" id="IPR000620">
    <property type="entry name" value="EamA_dom"/>
</dbReference>
<dbReference type="eggNOG" id="COG0697">
    <property type="taxonomic scope" value="Bacteria"/>
</dbReference>
<feature type="transmembrane region" description="Helical" evidence="1">
    <location>
        <begin position="75"/>
        <end position="94"/>
    </location>
</feature>
<evidence type="ECO:0000313" key="3">
    <source>
        <dbReference type="EMBL" id="KGM88024.1"/>
    </source>
</evidence>
<dbReference type="InterPro" id="IPR037185">
    <property type="entry name" value="EmrE-like"/>
</dbReference>
<comment type="caution">
    <text evidence="3">The sequence shown here is derived from an EMBL/GenBank/DDBJ whole genome shotgun (WGS) entry which is preliminary data.</text>
</comment>
<name>A0A0A0HMY5_9RHOB</name>
<dbReference type="PATRIC" id="fig|1288298.3.peg.1729"/>
<dbReference type="EMBL" id="AONH01000010">
    <property type="protein sequence ID" value="KGM88024.1"/>
    <property type="molecule type" value="Genomic_DNA"/>
</dbReference>
<keyword evidence="1" id="KW-0812">Transmembrane</keyword>
<feature type="transmembrane region" description="Helical" evidence="1">
    <location>
        <begin position="106"/>
        <end position="128"/>
    </location>
</feature>
<feature type="domain" description="EamA" evidence="2">
    <location>
        <begin position="191"/>
        <end position="322"/>
    </location>
</feature>
<feature type="transmembrane region" description="Helical" evidence="1">
    <location>
        <begin position="252"/>
        <end position="272"/>
    </location>
</feature>
<organism evidence="3 4">
    <name type="scientific">Roseovarius mucosus DSM 17069</name>
    <dbReference type="NCBI Taxonomy" id="1288298"/>
    <lineage>
        <taxon>Bacteria</taxon>
        <taxon>Pseudomonadati</taxon>
        <taxon>Pseudomonadota</taxon>
        <taxon>Alphaproteobacteria</taxon>
        <taxon>Rhodobacterales</taxon>
        <taxon>Roseobacteraceae</taxon>
        <taxon>Roseovarius</taxon>
    </lineage>
</organism>
<feature type="transmembrane region" description="Helical" evidence="1">
    <location>
        <begin position="191"/>
        <end position="210"/>
    </location>
</feature>
<protein>
    <submittedName>
        <fullName evidence="3">EamA-like transporter family</fullName>
    </submittedName>
</protein>
<feature type="transmembrane region" description="Helical" evidence="1">
    <location>
        <begin position="163"/>
        <end position="179"/>
    </location>
</feature>
<dbReference type="OrthoDB" id="7743310at2"/>
<gene>
    <name evidence="3" type="ORF">rosmuc_01717</name>
</gene>
<reference evidence="3 4" key="1">
    <citation type="submission" date="2013-01" db="EMBL/GenBank/DDBJ databases">
        <authorList>
            <person name="Fiebig A."/>
            <person name="Goeker M."/>
            <person name="Klenk H.-P.P."/>
        </authorList>
    </citation>
    <scope>NUCLEOTIDE SEQUENCE [LARGE SCALE GENOMIC DNA]</scope>
    <source>
        <strain evidence="3 4">DSM 17069</strain>
    </source>
</reference>
<feature type="transmembrane region" description="Helical" evidence="1">
    <location>
        <begin position="217"/>
        <end position="237"/>
    </location>
</feature>
<sequence length="330" mass="34698">MSGNLWVISRPPADRNTAVSTQRAGYPPCKGRDRQTARQRSATAAGYAWMSLAVLIWASWLVLTSAGRTTSLSVLDLAAFRAVIPTVVLGPLLWRHRRIVARMGAARCLLLSAYGAPFTLLVGHGLGFAPVAHAGAMVPGLMPVFAVALACLFLGLRLSKGDAVALMLIISGAVTILLRGSDQLAVLDVRFGHLLFLLGALCWACFTVTIRAFEIPAFLATAIVGAVSTIWLLPFWIVSDLSNIATAQWSDIAFQAVFQGIISGMISVYAFGRALRLIGGQASGLSALTPGVAAVLAVPVLGQVPQVSDALALGVVVTGLFIWNIGPKLS</sequence>
<keyword evidence="1" id="KW-1133">Transmembrane helix</keyword>
<proteinExistence type="predicted"/>
<feature type="transmembrane region" description="Helical" evidence="1">
    <location>
        <begin position="134"/>
        <end position="156"/>
    </location>
</feature>
<feature type="transmembrane region" description="Helical" evidence="1">
    <location>
        <begin position="44"/>
        <end position="63"/>
    </location>
</feature>